<feature type="domain" description="Thioredoxin-like fold" evidence="5">
    <location>
        <begin position="486"/>
        <end position="559"/>
    </location>
</feature>
<evidence type="ECO:0000256" key="1">
    <source>
        <dbReference type="ARBA" id="ARBA00022630"/>
    </source>
</evidence>
<evidence type="ECO:0000256" key="2">
    <source>
        <dbReference type="ARBA" id="ARBA00023002"/>
    </source>
</evidence>
<dbReference type="InterPro" id="IPR036249">
    <property type="entry name" value="Thioredoxin-like_sf"/>
</dbReference>
<dbReference type="Gene3D" id="3.40.30.80">
    <property type="match status" value="1"/>
</dbReference>
<dbReference type="Gene3D" id="3.50.50.60">
    <property type="entry name" value="FAD/NAD(P)-binding domain"/>
    <property type="match status" value="2"/>
</dbReference>
<organism evidence="6 7">
    <name type="scientific">Brotonthovivens ammoniilytica</name>
    <dbReference type="NCBI Taxonomy" id="2981725"/>
    <lineage>
        <taxon>Bacteria</taxon>
        <taxon>Bacillati</taxon>
        <taxon>Bacillota</taxon>
        <taxon>Clostridia</taxon>
        <taxon>Lachnospirales</taxon>
        <taxon>Lachnospiraceae</taxon>
        <taxon>Brotonthovivens</taxon>
    </lineage>
</organism>
<evidence type="ECO:0000256" key="3">
    <source>
        <dbReference type="SAM" id="MobiDB-lite"/>
    </source>
</evidence>
<feature type="region of interest" description="Disordered" evidence="3">
    <location>
        <begin position="327"/>
        <end position="359"/>
    </location>
</feature>
<dbReference type="EMBL" id="JAOQJQ010000001">
    <property type="protein sequence ID" value="MCU6761117.1"/>
    <property type="molecule type" value="Genomic_DNA"/>
</dbReference>
<evidence type="ECO:0000259" key="5">
    <source>
        <dbReference type="Pfam" id="PF13192"/>
    </source>
</evidence>
<accession>A0ABT2THF6</accession>
<keyword evidence="2" id="KW-0560">Oxidoreductase</keyword>
<dbReference type="PROSITE" id="PS51354">
    <property type="entry name" value="GLUTAREDOXIN_2"/>
    <property type="match status" value="1"/>
</dbReference>
<reference evidence="6 7" key="1">
    <citation type="journal article" date="2021" name="ISME Commun">
        <title>Automated analysis of genomic sequences facilitates high-throughput and comprehensive description of bacteria.</title>
        <authorList>
            <person name="Hitch T.C.A."/>
        </authorList>
    </citation>
    <scope>NUCLEOTIDE SEQUENCE [LARGE SCALE GENOMIC DNA]</scope>
    <source>
        <strain evidence="6 7">Sanger_109</strain>
    </source>
</reference>
<dbReference type="PANTHER" id="PTHR48105">
    <property type="entry name" value="THIOREDOXIN REDUCTASE 1-RELATED-RELATED"/>
    <property type="match status" value="1"/>
</dbReference>
<dbReference type="SUPFAM" id="SSF52833">
    <property type="entry name" value="Thioredoxin-like"/>
    <property type="match status" value="2"/>
</dbReference>
<evidence type="ECO:0000313" key="7">
    <source>
        <dbReference type="Proteomes" id="UP001652442"/>
    </source>
</evidence>
<dbReference type="NCBIfam" id="TIGR03143">
    <property type="entry name" value="AhpF_homolog"/>
    <property type="match status" value="1"/>
</dbReference>
<dbReference type="Pfam" id="PF07992">
    <property type="entry name" value="Pyr_redox_2"/>
    <property type="match status" value="1"/>
</dbReference>
<dbReference type="PRINTS" id="PR00368">
    <property type="entry name" value="FADPNR"/>
</dbReference>
<gene>
    <name evidence="6" type="ORF">OCV88_02045</name>
</gene>
<dbReference type="InterPro" id="IPR017561">
    <property type="entry name" value="AhpF_homologue_put"/>
</dbReference>
<feature type="compositionally biased region" description="Basic and acidic residues" evidence="3">
    <location>
        <begin position="334"/>
        <end position="353"/>
    </location>
</feature>
<sequence length="564" mass="61836">MKQLNMEQVYDSIIIGGGPAGLSAAIYLARAKYRVLVVEKEKLGGQITITSEVVNYPGILRTSGEELTDSMKKQAQSFGAEFLLAEVKELGLTEDVKEVVTSKGSFQTLGVVLATGASPRQIGFKGEMEFRGRGVAYCATCDGEFFTGMELFVLGGGYAAAEEAVFLTKYAKKVTIMVRKEAFSCAGSIVDEVLAHPDIEVKFHTEIVEAGGDGKLQYAVFKDNLSGSTWEYRPLKGEGFGIFVFAGYEPASGLFRELVETRQGYLVTDMNQKTSLDGVYGAGDVCVKNLRQVVTAVSDGAVAATSLEKYLSALYEAWKLPKRLETGKASTDAGGKETGQKAWDTKETDEKNGAADAEEGSFITSSMSGQLKSLFEKFQNSLNLELLVDDTPVSKEVQQFALEITRLSEKIQWSVKQIGDEEEEGDLPAIRICDAQNHYLGTAFHGVPGGHEFNSFIIALYNAAGPGQQISEDIRNRIVQINQKIKIQVVVSLSCTMCPDLVMAVQRIALENTLIQADIYDMAHFPALRERYQIMSVPCMIINEKEVYFGKKNLEELLDILEKL</sequence>
<dbReference type="InterPro" id="IPR050097">
    <property type="entry name" value="Ferredoxin-NADP_redctase_2"/>
</dbReference>
<dbReference type="PRINTS" id="PR00469">
    <property type="entry name" value="PNDRDTASEII"/>
</dbReference>
<keyword evidence="1" id="KW-0285">Flavoprotein</keyword>
<evidence type="ECO:0000259" key="4">
    <source>
        <dbReference type="Pfam" id="PF07992"/>
    </source>
</evidence>
<dbReference type="InterPro" id="IPR012336">
    <property type="entry name" value="Thioredoxin-like_fold"/>
</dbReference>
<dbReference type="InterPro" id="IPR023753">
    <property type="entry name" value="FAD/NAD-binding_dom"/>
</dbReference>
<name>A0ABT2THF6_9FIRM</name>
<evidence type="ECO:0000313" key="6">
    <source>
        <dbReference type="EMBL" id="MCU6761117.1"/>
    </source>
</evidence>
<dbReference type="Proteomes" id="UP001652442">
    <property type="component" value="Unassembled WGS sequence"/>
</dbReference>
<dbReference type="RefSeq" id="WP_262590600.1">
    <property type="nucleotide sequence ID" value="NZ_JAOQJQ010000001.1"/>
</dbReference>
<dbReference type="SUPFAM" id="SSF51905">
    <property type="entry name" value="FAD/NAD(P)-binding domain"/>
    <property type="match status" value="1"/>
</dbReference>
<dbReference type="Pfam" id="PF13192">
    <property type="entry name" value="Thioredoxin_3"/>
    <property type="match status" value="1"/>
</dbReference>
<protein>
    <submittedName>
        <fullName evidence="6">FAD-dependent oxidoreductase</fullName>
    </submittedName>
</protein>
<dbReference type="InterPro" id="IPR036188">
    <property type="entry name" value="FAD/NAD-bd_sf"/>
</dbReference>
<comment type="caution">
    <text evidence="6">The sequence shown here is derived from an EMBL/GenBank/DDBJ whole genome shotgun (WGS) entry which is preliminary data.</text>
</comment>
<proteinExistence type="predicted"/>
<keyword evidence="7" id="KW-1185">Reference proteome</keyword>
<feature type="domain" description="FAD/NAD(P)-binding" evidence="4">
    <location>
        <begin position="10"/>
        <end position="300"/>
    </location>
</feature>